<dbReference type="GO" id="GO:0008236">
    <property type="term" value="F:serine-type peptidase activity"/>
    <property type="evidence" value="ECO:0007669"/>
    <property type="project" value="UniProtKB-KW"/>
</dbReference>
<evidence type="ECO:0000256" key="4">
    <source>
        <dbReference type="ARBA" id="ARBA00022825"/>
    </source>
</evidence>
<dbReference type="Proteomes" id="UP000475385">
    <property type="component" value="Unassembled WGS sequence"/>
</dbReference>
<dbReference type="GO" id="GO:0006508">
    <property type="term" value="P:proteolysis"/>
    <property type="evidence" value="ECO:0007669"/>
    <property type="project" value="UniProtKB-KW"/>
</dbReference>
<dbReference type="InterPro" id="IPR001478">
    <property type="entry name" value="PDZ"/>
</dbReference>
<dbReference type="InterPro" id="IPR004447">
    <property type="entry name" value="Peptidase_S41A"/>
</dbReference>
<feature type="compositionally biased region" description="Gly residues" evidence="5">
    <location>
        <begin position="24"/>
        <end position="38"/>
    </location>
</feature>
<keyword evidence="2" id="KW-0645">Protease</keyword>
<name>A0A6M1LG10_9PROT</name>
<dbReference type="AlphaFoldDB" id="A0A6M1LG10"/>
<gene>
    <name evidence="7" type="ORF">G3576_04140</name>
</gene>
<dbReference type="CDD" id="cd06782">
    <property type="entry name" value="cpPDZ_CPP-like"/>
    <property type="match status" value="1"/>
</dbReference>
<dbReference type="Gene3D" id="3.30.750.44">
    <property type="match status" value="1"/>
</dbReference>
<evidence type="ECO:0000313" key="7">
    <source>
        <dbReference type="EMBL" id="NGM19193.1"/>
    </source>
</evidence>
<feature type="domain" description="PDZ" evidence="6">
    <location>
        <begin position="228"/>
        <end position="280"/>
    </location>
</feature>
<evidence type="ECO:0000256" key="5">
    <source>
        <dbReference type="SAM" id="MobiDB-lite"/>
    </source>
</evidence>
<accession>A0A6M1LG10</accession>
<dbReference type="InterPro" id="IPR041489">
    <property type="entry name" value="PDZ_6"/>
</dbReference>
<dbReference type="InterPro" id="IPR036034">
    <property type="entry name" value="PDZ_sf"/>
</dbReference>
<dbReference type="GO" id="GO:0004175">
    <property type="term" value="F:endopeptidase activity"/>
    <property type="evidence" value="ECO:0007669"/>
    <property type="project" value="TreeGrafter"/>
</dbReference>
<dbReference type="PANTHER" id="PTHR32060:SF30">
    <property type="entry name" value="CARBOXY-TERMINAL PROCESSING PROTEASE CTPA"/>
    <property type="match status" value="1"/>
</dbReference>
<dbReference type="GO" id="GO:0007165">
    <property type="term" value="P:signal transduction"/>
    <property type="evidence" value="ECO:0007669"/>
    <property type="project" value="TreeGrafter"/>
</dbReference>
<protein>
    <submittedName>
        <fullName evidence="7">PDZ domain-containing protein</fullName>
    </submittedName>
</protein>
<evidence type="ECO:0000256" key="1">
    <source>
        <dbReference type="ARBA" id="ARBA00009179"/>
    </source>
</evidence>
<feature type="compositionally biased region" description="Basic residues" evidence="5">
    <location>
        <begin position="1"/>
        <end position="10"/>
    </location>
</feature>
<dbReference type="SMART" id="SM00228">
    <property type="entry name" value="PDZ"/>
    <property type="match status" value="1"/>
</dbReference>
<comment type="caution">
    <text evidence="7">The sequence shown here is derived from an EMBL/GenBank/DDBJ whole genome shotgun (WGS) entry which is preliminary data.</text>
</comment>
<dbReference type="Gene3D" id="3.90.226.10">
    <property type="entry name" value="2-enoyl-CoA Hydratase, Chain A, domain 1"/>
    <property type="match status" value="1"/>
</dbReference>
<evidence type="ECO:0000256" key="3">
    <source>
        <dbReference type="ARBA" id="ARBA00022801"/>
    </source>
</evidence>
<reference evidence="7 8" key="1">
    <citation type="submission" date="2020-03" db="EMBL/GenBank/DDBJ databases">
        <title>Roseomonas stagni sp. nov., isolated from pond water in Japan.</title>
        <authorList>
            <person name="Furuhata K."/>
            <person name="Miyamoto H."/>
            <person name="Goto K."/>
        </authorList>
    </citation>
    <scope>NUCLEOTIDE SEQUENCE [LARGE SCALE GENOMIC DNA]</scope>
    <source>
        <strain evidence="7 8">PeD5</strain>
    </source>
</reference>
<dbReference type="PANTHER" id="PTHR32060">
    <property type="entry name" value="TAIL-SPECIFIC PROTEASE"/>
    <property type="match status" value="1"/>
</dbReference>
<dbReference type="Pfam" id="PF03572">
    <property type="entry name" value="Peptidase_S41"/>
    <property type="match status" value="1"/>
</dbReference>
<dbReference type="InterPro" id="IPR005151">
    <property type="entry name" value="Tail-specific_protease"/>
</dbReference>
<dbReference type="PROSITE" id="PS50106">
    <property type="entry name" value="PDZ"/>
    <property type="match status" value="1"/>
</dbReference>
<dbReference type="EMBL" id="JAAIKB010000001">
    <property type="protein sequence ID" value="NGM19193.1"/>
    <property type="molecule type" value="Genomic_DNA"/>
</dbReference>
<organism evidence="7 8">
    <name type="scientific">Falsiroseomonas algicola</name>
    <dbReference type="NCBI Taxonomy" id="2716930"/>
    <lineage>
        <taxon>Bacteria</taxon>
        <taxon>Pseudomonadati</taxon>
        <taxon>Pseudomonadota</taxon>
        <taxon>Alphaproteobacteria</taxon>
        <taxon>Acetobacterales</taxon>
        <taxon>Roseomonadaceae</taxon>
        <taxon>Falsiroseomonas</taxon>
    </lineage>
</organism>
<dbReference type="Gene3D" id="2.30.42.10">
    <property type="match status" value="1"/>
</dbReference>
<keyword evidence="4" id="KW-0720">Serine protease</keyword>
<keyword evidence="8" id="KW-1185">Reference proteome</keyword>
<proteinExistence type="inferred from homology"/>
<dbReference type="GO" id="GO:0030288">
    <property type="term" value="C:outer membrane-bounded periplasmic space"/>
    <property type="evidence" value="ECO:0007669"/>
    <property type="project" value="TreeGrafter"/>
</dbReference>
<keyword evidence="3" id="KW-0378">Hydrolase</keyword>
<dbReference type="SUPFAM" id="SSF52096">
    <property type="entry name" value="ClpP/crotonase"/>
    <property type="match status" value="1"/>
</dbReference>
<evidence type="ECO:0000256" key="2">
    <source>
        <dbReference type="ARBA" id="ARBA00022670"/>
    </source>
</evidence>
<feature type="region of interest" description="Disordered" evidence="5">
    <location>
        <begin position="1"/>
        <end position="56"/>
    </location>
</feature>
<evidence type="ECO:0000313" key="8">
    <source>
        <dbReference type="Proteomes" id="UP000475385"/>
    </source>
</evidence>
<evidence type="ECO:0000259" key="6">
    <source>
        <dbReference type="PROSITE" id="PS50106"/>
    </source>
</evidence>
<dbReference type="SUPFAM" id="SSF50156">
    <property type="entry name" value="PDZ domain-like"/>
    <property type="match status" value="1"/>
</dbReference>
<comment type="similarity">
    <text evidence="1">Belongs to the peptidase S41A family.</text>
</comment>
<sequence>MDVGRGRARNVRSQYGSDLFPRPGGRGAAGGGDSADGGDGLRHDAGRPLRHPPARRPLPRLWQALVQGARTAALGTLLAAGIAAPARAQENTFPRSAIEPVLAESHFLVLERHIEAENPANLALWSLRGLTVIDPRLGAEIRQDRLRLLGEDRVLASLPIAPLTARAAPQQLGNAVAASLTELYEAAWRASPALRRAGAERLVASGFEELFNHLDPYSRYVTPTEARAARERRVGQSGLGLRVAARRDALVIAEVVRDGPAAQAGIRAGDILVAVEGRSLGPRDPGLAATLLEGPEGSDVSLTIARGRMRREVTLVREVVVPETVTAETRDGILWLRITGFSAVTDRRVATVLSDGLGGPRQPRGVVLDLRGNRGGLLGQAVAVADAFLAEGEVVRTEGRHPEANRRYRAGGQDLAQGMPVVVLVDGRTASAAEIVAVGLAERGRAAIVGSATMGKGLIQLVAPLPNEGEILVTWSRVVAPSGWPIQGMGVLPALCTSLGPEALAQGLARLNQGEPPMGRALLRQRAARAPVLASEMSALRGTCPPAEGRGADLTAARALIESPAAYGTAIRGPGG</sequence>
<dbReference type="SMART" id="SM00245">
    <property type="entry name" value="TSPc"/>
    <property type="match status" value="1"/>
</dbReference>
<dbReference type="InterPro" id="IPR029045">
    <property type="entry name" value="ClpP/crotonase-like_dom_sf"/>
</dbReference>
<dbReference type="Pfam" id="PF17820">
    <property type="entry name" value="PDZ_6"/>
    <property type="match status" value="1"/>
</dbReference>
<dbReference type="CDD" id="cd07560">
    <property type="entry name" value="Peptidase_S41_CPP"/>
    <property type="match status" value="1"/>
</dbReference>